<evidence type="ECO:0000256" key="1">
    <source>
        <dbReference type="SAM" id="Phobius"/>
    </source>
</evidence>
<evidence type="ECO:0000313" key="2">
    <source>
        <dbReference type="EMBL" id="HIS81999.1"/>
    </source>
</evidence>
<keyword evidence="1" id="KW-0812">Transmembrane</keyword>
<dbReference type="NCBIfam" id="TIGR02532">
    <property type="entry name" value="IV_pilin_GFxxxE"/>
    <property type="match status" value="1"/>
</dbReference>
<name>A0A9D1K448_9BACT</name>
<sequence length="302" mass="33778">MRNLFSQIRSRARYRFENKFPKDFFAKKRNNNVTNSSPLTVHSSLINETVFSRFTSHFSLPHTPAFTLAEVLITLGIIGIVAAITIPNLMGKYQKQVTVNKLKKINTVLSQIVLQSGNENGAASGFLPIGQKVDAETTENYFKNCWFPYLNAPTIFPSGTQPYPNIGGGYIKQRSGKVVGFDFLPAYSSGRAMFQTNDGVLFFVLVMGWQYENDADGNQISTKVFSEKQSVYVDLNGIKPPNTRGLDIFQFILDFEKLTVQPTGINLTDAQLRANCSYSGGGDYCLAKIVRDGWKIADDYPW</sequence>
<dbReference type="SUPFAM" id="SSF54523">
    <property type="entry name" value="Pili subunits"/>
    <property type="match status" value="1"/>
</dbReference>
<organism evidence="2 3">
    <name type="scientific">Candidatus Scatenecus faecavium</name>
    <dbReference type="NCBI Taxonomy" id="2840915"/>
    <lineage>
        <taxon>Bacteria</taxon>
        <taxon>Candidatus Scatenecus</taxon>
    </lineage>
</organism>
<keyword evidence="1" id="KW-1133">Transmembrane helix</keyword>
<comment type="caution">
    <text evidence="2">The sequence shown here is derived from an EMBL/GenBank/DDBJ whole genome shotgun (WGS) entry which is preliminary data.</text>
</comment>
<dbReference type="EMBL" id="DVJO01000004">
    <property type="protein sequence ID" value="HIS81999.1"/>
    <property type="molecule type" value="Genomic_DNA"/>
</dbReference>
<dbReference type="AlphaFoldDB" id="A0A9D1K448"/>
<reference evidence="2" key="1">
    <citation type="submission" date="2020-10" db="EMBL/GenBank/DDBJ databases">
        <authorList>
            <person name="Gilroy R."/>
        </authorList>
    </citation>
    <scope>NUCLEOTIDE SEQUENCE</scope>
    <source>
        <strain evidence="2">CHK152-2994</strain>
    </source>
</reference>
<evidence type="ECO:0000313" key="3">
    <source>
        <dbReference type="Proteomes" id="UP000824139"/>
    </source>
</evidence>
<dbReference type="Gene3D" id="3.30.700.10">
    <property type="entry name" value="Glycoprotein, Type 4 Pilin"/>
    <property type="match status" value="1"/>
</dbReference>
<accession>A0A9D1K448</accession>
<keyword evidence="1" id="KW-0472">Membrane</keyword>
<protein>
    <submittedName>
        <fullName evidence="2">Type II secretion system protein</fullName>
    </submittedName>
</protein>
<reference evidence="2" key="2">
    <citation type="journal article" date="2021" name="PeerJ">
        <title>Extensive microbial diversity within the chicken gut microbiome revealed by metagenomics and culture.</title>
        <authorList>
            <person name="Gilroy R."/>
            <person name="Ravi A."/>
            <person name="Getino M."/>
            <person name="Pursley I."/>
            <person name="Horton D.L."/>
            <person name="Alikhan N.F."/>
            <person name="Baker D."/>
            <person name="Gharbi K."/>
            <person name="Hall N."/>
            <person name="Watson M."/>
            <person name="Adriaenssens E.M."/>
            <person name="Foster-Nyarko E."/>
            <person name="Jarju S."/>
            <person name="Secka A."/>
            <person name="Antonio M."/>
            <person name="Oren A."/>
            <person name="Chaudhuri R.R."/>
            <person name="La Ragione R."/>
            <person name="Hildebrand F."/>
            <person name="Pallen M.J."/>
        </authorList>
    </citation>
    <scope>NUCLEOTIDE SEQUENCE</scope>
    <source>
        <strain evidence="2">CHK152-2994</strain>
    </source>
</reference>
<gene>
    <name evidence="2" type="ORF">IAD41_00100</name>
</gene>
<dbReference type="InterPro" id="IPR012902">
    <property type="entry name" value="N_methyl_site"/>
</dbReference>
<dbReference type="InterPro" id="IPR045584">
    <property type="entry name" value="Pilin-like"/>
</dbReference>
<feature type="transmembrane region" description="Helical" evidence="1">
    <location>
        <begin position="65"/>
        <end position="86"/>
    </location>
</feature>
<dbReference type="Proteomes" id="UP000824139">
    <property type="component" value="Unassembled WGS sequence"/>
</dbReference>
<proteinExistence type="predicted"/>